<evidence type="ECO:0000256" key="1">
    <source>
        <dbReference type="ARBA" id="ARBA00023125"/>
    </source>
</evidence>
<dbReference type="InterPro" id="IPR009057">
    <property type="entry name" value="Homeodomain-like_sf"/>
</dbReference>
<dbReference type="RefSeq" id="WP_068039243.1">
    <property type="nucleotide sequence ID" value="NZ_JAAXOO010000007.1"/>
</dbReference>
<evidence type="ECO:0000259" key="3">
    <source>
        <dbReference type="PROSITE" id="PS50977"/>
    </source>
</evidence>
<dbReference type="Gene3D" id="1.10.357.10">
    <property type="entry name" value="Tetracycline Repressor, domain 2"/>
    <property type="match status" value="1"/>
</dbReference>
<evidence type="ECO:0000313" key="5">
    <source>
        <dbReference type="Proteomes" id="UP000565715"/>
    </source>
</evidence>
<keyword evidence="5" id="KW-1185">Reference proteome</keyword>
<gene>
    <name evidence="4" type="ORF">HGA13_27425</name>
</gene>
<dbReference type="GO" id="GO:0003677">
    <property type="term" value="F:DNA binding"/>
    <property type="evidence" value="ECO:0007669"/>
    <property type="project" value="UniProtKB-UniRule"/>
</dbReference>
<accession>A0A846XT89</accession>
<dbReference type="InterPro" id="IPR050624">
    <property type="entry name" value="HTH-type_Tx_Regulator"/>
</dbReference>
<name>A0A846XT89_9NOCA</name>
<dbReference type="SUPFAM" id="SSF46689">
    <property type="entry name" value="Homeodomain-like"/>
    <property type="match status" value="1"/>
</dbReference>
<feature type="DNA-binding region" description="H-T-H motif" evidence="2">
    <location>
        <begin position="32"/>
        <end position="51"/>
    </location>
</feature>
<dbReference type="PROSITE" id="PS50977">
    <property type="entry name" value="HTH_TETR_2"/>
    <property type="match status" value="1"/>
</dbReference>
<dbReference type="Proteomes" id="UP000565715">
    <property type="component" value="Unassembled WGS sequence"/>
</dbReference>
<comment type="caution">
    <text evidence="4">The sequence shown here is derived from an EMBL/GenBank/DDBJ whole genome shotgun (WGS) entry which is preliminary data.</text>
</comment>
<dbReference type="Pfam" id="PF00440">
    <property type="entry name" value="TetR_N"/>
    <property type="match status" value="1"/>
</dbReference>
<proteinExistence type="predicted"/>
<dbReference type="PANTHER" id="PTHR43479:SF7">
    <property type="entry name" value="TETR-FAMILY TRANSCRIPTIONAL REGULATOR"/>
    <property type="match status" value="1"/>
</dbReference>
<reference evidence="4 5" key="1">
    <citation type="submission" date="2020-04" db="EMBL/GenBank/DDBJ databases">
        <title>MicrobeNet Type strains.</title>
        <authorList>
            <person name="Nicholson A.C."/>
        </authorList>
    </citation>
    <scope>NUCLEOTIDE SEQUENCE [LARGE SCALE GENOMIC DNA]</scope>
    <source>
        <strain evidence="4 5">DSM 45078</strain>
    </source>
</reference>
<dbReference type="InterPro" id="IPR001647">
    <property type="entry name" value="HTH_TetR"/>
</dbReference>
<dbReference type="EMBL" id="JAAXOO010000007">
    <property type="protein sequence ID" value="NKY36774.1"/>
    <property type="molecule type" value="Genomic_DNA"/>
</dbReference>
<organism evidence="4 5">
    <name type="scientific">Nocardia speluncae</name>
    <dbReference type="NCBI Taxonomy" id="419477"/>
    <lineage>
        <taxon>Bacteria</taxon>
        <taxon>Bacillati</taxon>
        <taxon>Actinomycetota</taxon>
        <taxon>Actinomycetes</taxon>
        <taxon>Mycobacteriales</taxon>
        <taxon>Nocardiaceae</taxon>
        <taxon>Nocardia</taxon>
    </lineage>
</organism>
<dbReference type="PANTHER" id="PTHR43479">
    <property type="entry name" value="ACREF/ENVCD OPERON REPRESSOR-RELATED"/>
    <property type="match status" value="1"/>
</dbReference>
<protein>
    <submittedName>
        <fullName evidence="4">TetR family transcriptional regulator</fullName>
    </submittedName>
</protein>
<keyword evidence="1 2" id="KW-0238">DNA-binding</keyword>
<feature type="domain" description="HTH tetR-type" evidence="3">
    <location>
        <begin position="9"/>
        <end position="69"/>
    </location>
</feature>
<evidence type="ECO:0000256" key="2">
    <source>
        <dbReference type="PROSITE-ProRule" id="PRU00335"/>
    </source>
</evidence>
<evidence type="ECO:0000313" key="4">
    <source>
        <dbReference type="EMBL" id="NKY36774.1"/>
    </source>
</evidence>
<dbReference type="AlphaFoldDB" id="A0A846XT89"/>
<sequence length="182" mass="20320">MSTSDRRVRRTRETLHRALIELMMERAYDRISVSDVIARANIGRSTFYAHYRDKDDLLVVSCGEHLRQEIARSPDRGRWAPVRVMIGLAAHYPQVYEPLIGSRASVTALRGYRNSVAAILREHLDAQPGPPADDLTVATLSWALVGLLTAVTDRAKPVAPELAWRRFEAICAGAHPASRAPR</sequence>